<keyword evidence="1" id="KW-0472">Membrane</keyword>
<organism evidence="2 3">
    <name type="scientific">Gigaspora margarita</name>
    <dbReference type="NCBI Taxonomy" id="4874"/>
    <lineage>
        <taxon>Eukaryota</taxon>
        <taxon>Fungi</taxon>
        <taxon>Fungi incertae sedis</taxon>
        <taxon>Mucoromycota</taxon>
        <taxon>Glomeromycotina</taxon>
        <taxon>Glomeromycetes</taxon>
        <taxon>Diversisporales</taxon>
        <taxon>Gigasporaceae</taxon>
        <taxon>Gigaspora</taxon>
    </lineage>
</organism>
<feature type="transmembrane region" description="Helical" evidence="1">
    <location>
        <begin position="124"/>
        <end position="148"/>
    </location>
</feature>
<proteinExistence type="predicted"/>
<evidence type="ECO:0000313" key="3">
    <source>
        <dbReference type="Proteomes" id="UP000439903"/>
    </source>
</evidence>
<gene>
    <name evidence="2" type="ORF">F8M41_017141</name>
</gene>
<dbReference type="AlphaFoldDB" id="A0A8H4AND5"/>
<keyword evidence="3" id="KW-1185">Reference proteome</keyword>
<dbReference type="EMBL" id="WTPW01000389">
    <property type="protein sequence ID" value="KAF0516124.1"/>
    <property type="molecule type" value="Genomic_DNA"/>
</dbReference>
<evidence type="ECO:0000313" key="2">
    <source>
        <dbReference type="EMBL" id="KAF0516124.1"/>
    </source>
</evidence>
<reference evidence="2 3" key="1">
    <citation type="journal article" date="2019" name="Environ. Microbiol.">
        <title>At the nexus of three kingdoms: the genome of the mycorrhizal fungus Gigaspora margarita provides insights into plant, endobacterial and fungal interactions.</title>
        <authorList>
            <person name="Venice F."/>
            <person name="Ghignone S."/>
            <person name="Salvioli di Fossalunga A."/>
            <person name="Amselem J."/>
            <person name="Novero M."/>
            <person name="Xianan X."/>
            <person name="Sedzielewska Toro K."/>
            <person name="Morin E."/>
            <person name="Lipzen A."/>
            <person name="Grigoriev I.V."/>
            <person name="Henrissat B."/>
            <person name="Martin F.M."/>
            <person name="Bonfante P."/>
        </authorList>
    </citation>
    <scope>NUCLEOTIDE SEQUENCE [LARGE SCALE GENOMIC DNA]</scope>
    <source>
        <strain evidence="2 3">BEG34</strain>
    </source>
</reference>
<keyword evidence="1" id="KW-0812">Transmembrane</keyword>
<comment type="caution">
    <text evidence="2">The sequence shown here is derived from an EMBL/GenBank/DDBJ whole genome shotgun (WGS) entry which is preliminary data.</text>
</comment>
<protein>
    <submittedName>
        <fullName evidence="2">Uncharacterized protein</fullName>
    </submittedName>
</protein>
<accession>A0A8H4AND5</accession>
<dbReference type="Proteomes" id="UP000439903">
    <property type="component" value="Unassembled WGS sequence"/>
</dbReference>
<dbReference type="OrthoDB" id="2457155at2759"/>
<sequence length="209" mass="25035">MIPRQSSRISFYDEYVQTVPVDIHRWMLGITYIFATAIYVTFCYYDYNKSNVILEKQSRLENNTDLNGIYGYDSFGACISIPHAFPYLKDQIVGPDHQIISCNHIENLDSWLNDWCTFHKHRIILSWSLIFVWFITYPIYLFIILAILGKRVYRILKLWTIYQYQYRKGLFLTWLEKRKEKSMQQNEIVTDNKSVKEDTINEIKIVTVE</sequence>
<feature type="transmembrane region" description="Helical" evidence="1">
    <location>
        <begin position="26"/>
        <end position="47"/>
    </location>
</feature>
<evidence type="ECO:0000256" key="1">
    <source>
        <dbReference type="SAM" id="Phobius"/>
    </source>
</evidence>
<name>A0A8H4AND5_GIGMA</name>
<keyword evidence="1" id="KW-1133">Transmembrane helix</keyword>